<evidence type="ECO:0000256" key="1">
    <source>
        <dbReference type="ARBA" id="ARBA00023127"/>
    </source>
</evidence>
<dbReference type="InterPro" id="IPR036915">
    <property type="entry name" value="Cyclin-like_sf"/>
</dbReference>
<organism evidence="4 5">
    <name type="scientific">Skeletonema marinoi</name>
    <dbReference type="NCBI Taxonomy" id="267567"/>
    <lineage>
        <taxon>Eukaryota</taxon>
        <taxon>Sar</taxon>
        <taxon>Stramenopiles</taxon>
        <taxon>Ochrophyta</taxon>
        <taxon>Bacillariophyta</taxon>
        <taxon>Coscinodiscophyceae</taxon>
        <taxon>Thalassiosirophycidae</taxon>
        <taxon>Thalassiosirales</taxon>
        <taxon>Skeletonemataceae</taxon>
        <taxon>Skeletonema</taxon>
        <taxon>Skeletonema marinoi-dohrnii complex</taxon>
    </lineage>
</organism>
<comment type="similarity">
    <text evidence="2">Belongs to the cyclin family.</text>
</comment>
<sequence>MMNVCTTKNTWIGEEYSPQLIETVNVMRRREESSFNCHDYLNASLSSLGLGTIDELWRQNTAEWMFKVIDFYDLDRDIVNAAMTYLDRMLSVSMLHHRLSKNQCCLLSMACLKLAIKLLEPRTFNMEDMIKLGQNRSFSPKQLVQMEHDILFTLEWDVLPSTTIEFVHHMICMLPSDVPNSTKYVIQELSKYMSELAICVYKFIGFKSSVKALAIVSVAIDSLDANSFISTDAQCYFSLRIFDTFEIWAHDDEVIAMLKEELNHLICHNTNLSEFVKLILSSHKEEEVIASGSPKSTTINVSTSS</sequence>
<evidence type="ECO:0000259" key="3">
    <source>
        <dbReference type="SMART" id="SM00385"/>
    </source>
</evidence>
<dbReference type="Pfam" id="PF02984">
    <property type="entry name" value="Cyclin_C"/>
    <property type="match status" value="1"/>
</dbReference>
<protein>
    <submittedName>
        <fullName evidence="4">Cyclin family protein</fullName>
    </submittedName>
</protein>
<dbReference type="EMBL" id="JATAAI010000027">
    <property type="protein sequence ID" value="KAK1736980.1"/>
    <property type="molecule type" value="Genomic_DNA"/>
</dbReference>
<evidence type="ECO:0000313" key="4">
    <source>
        <dbReference type="EMBL" id="KAK1736980.1"/>
    </source>
</evidence>
<dbReference type="InterPro" id="IPR004367">
    <property type="entry name" value="Cyclin_C-dom"/>
</dbReference>
<dbReference type="SUPFAM" id="SSF47954">
    <property type="entry name" value="Cyclin-like"/>
    <property type="match status" value="1"/>
</dbReference>
<dbReference type="InterPro" id="IPR013763">
    <property type="entry name" value="Cyclin-like_dom"/>
</dbReference>
<dbReference type="InterPro" id="IPR039361">
    <property type="entry name" value="Cyclin"/>
</dbReference>
<dbReference type="Pfam" id="PF00134">
    <property type="entry name" value="Cyclin_N"/>
    <property type="match status" value="1"/>
</dbReference>
<dbReference type="InterPro" id="IPR006671">
    <property type="entry name" value="Cyclin_N"/>
</dbReference>
<dbReference type="SMART" id="SM00385">
    <property type="entry name" value="CYCLIN"/>
    <property type="match status" value="1"/>
</dbReference>
<keyword evidence="5" id="KW-1185">Reference proteome</keyword>
<dbReference type="PANTHER" id="PTHR10177">
    <property type="entry name" value="CYCLINS"/>
    <property type="match status" value="1"/>
</dbReference>
<reference evidence="4" key="1">
    <citation type="submission" date="2023-06" db="EMBL/GenBank/DDBJ databases">
        <title>Survivors Of The Sea: Transcriptome response of Skeletonema marinoi to long-term dormancy.</title>
        <authorList>
            <person name="Pinder M.I.M."/>
            <person name="Kourtchenko O."/>
            <person name="Robertson E.K."/>
            <person name="Larsson T."/>
            <person name="Maumus F."/>
            <person name="Osuna-Cruz C.M."/>
            <person name="Vancaester E."/>
            <person name="Stenow R."/>
            <person name="Vandepoele K."/>
            <person name="Ploug H."/>
            <person name="Bruchert V."/>
            <person name="Godhe A."/>
            <person name="Topel M."/>
        </authorList>
    </citation>
    <scope>NUCLEOTIDE SEQUENCE</scope>
    <source>
        <strain evidence="4">R05AC</strain>
    </source>
</reference>
<dbReference type="AlphaFoldDB" id="A0AAD9D8Q6"/>
<dbReference type="Gene3D" id="1.10.472.10">
    <property type="entry name" value="Cyclin-like"/>
    <property type="match status" value="1"/>
</dbReference>
<evidence type="ECO:0000313" key="5">
    <source>
        <dbReference type="Proteomes" id="UP001224775"/>
    </source>
</evidence>
<gene>
    <name evidence="4" type="ORF">QTG54_012425</name>
</gene>
<feature type="domain" description="Cyclin-like" evidence="3">
    <location>
        <begin position="63"/>
        <end position="152"/>
    </location>
</feature>
<name>A0AAD9D8Q6_9STRA</name>
<keyword evidence="1 2" id="KW-0195">Cyclin</keyword>
<dbReference type="Proteomes" id="UP001224775">
    <property type="component" value="Unassembled WGS sequence"/>
</dbReference>
<comment type="caution">
    <text evidence="4">The sequence shown here is derived from an EMBL/GenBank/DDBJ whole genome shotgun (WGS) entry which is preliminary data.</text>
</comment>
<dbReference type="FunFam" id="1.10.472.10:FF:000093">
    <property type="entry name" value="Predicted protein"/>
    <property type="match status" value="1"/>
</dbReference>
<evidence type="ECO:0000256" key="2">
    <source>
        <dbReference type="RuleBase" id="RU000383"/>
    </source>
</evidence>
<proteinExistence type="inferred from homology"/>
<accession>A0AAD9D8Q6</accession>